<comment type="caution">
    <text evidence="2">The sequence shown here is derived from an EMBL/GenBank/DDBJ whole genome shotgun (WGS) entry which is preliminary data.</text>
</comment>
<feature type="chain" id="PRO_5046207240" evidence="1">
    <location>
        <begin position="23"/>
        <end position="70"/>
    </location>
</feature>
<evidence type="ECO:0000313" key="2">
    <source>
        <dbReference type="EMBL" id="NMH82682.1"/>
    </source>
</evidence>
<feature type="non-terminal residue" evidence="2">
    <location>
        <position position="70"/>
    </location>
</feature>
<dbReference type="RefSeq" id="WP_211175436.1">
    <property type="nucleotide sequence ID" value="NZ_JAAXKY010000290.1"/>
</dbReference>
<gene>
    <name evidence="2" type="ORF">HF577_37065</name>
</gene>
<organism evidence="2 3">
    <name type="scientific">Pseudonocardia xinjiangensis</name>
    <dbReference type="NCBI Taxonomy" id="75289"/>
    <lineage>
        <taxon>Bacteria</taxon>
        <taxon>Bacillati</taxon>
        <taxon>Actinomycetota</taxon>
        <taxon>Actinomycetes</taxon>
        <taxon>Pseudonocardiales</taxon>
        <taxon>Pseudonocardiaceae</taxon>
        <taxon>Pseudonocardia</taxon>
    </lineage>
</organism>
<protein>
    <submittedName>
        <fullName evidence="2">Uncharacterized protein</fullName>
    </submittedName>
</protein>
<sequence>MRALKLLGIIGAVVLTALLSGAAAGTAPTSVAIVSAALMVPANSVSTAGAVVQGGAVAPPAAQAVAPAPA</sequence>
<evidence type="ECO:0000256" key="1">
    <source>
        <dbReference type="SAM" id="SignalP"/>
    </source>
</evidence>
<keyword evidence="1" id="KW-0732">Signal</keyword>
<feature type="signal peptide" evidence="1">
    <location>
        <begin position="1"/>
        <end position="22"/>
    </location>
</feature>
<accession>A0ABX1RQL2</accession>
<reference evidence="2 3" key="1">
    <citation type="submission" date="2020-04" db="EMBL/GenBank/DDBJ databases">
        <authorList>
            <person name="Klaysubun C."/>
            <person name="Duangmal K."/>
            <person name="Lipun K."/>
        </authorList>
    </citation>
    <scope>NUCLEOTIDE SEQUENCE [LARGE SCALE GENOMIC DNA]</scope>
    <source>
        <strain evidence="2 3">JCM 11839</strain>
    </source>
</reference>
<dbReference type="EMBL" id="JAAXKY010000290">
    <property type="protein sequence ID" value="NMH82682.1"/>
    <property type="molecule type" value="Genomic_DNA"/>
</dbReference>
<proteinExistence type="predicted"/>
<dbReference type="Proteomes" id="UP001296706">
    <property type="component" value="Unassembled WGS sequence"/>
</dbReference>
<evidence type="ECO:0000313" key="3">
    <source>
        <dbReference type="Proteomes" id="UP001296706"/>
    </source>
</evidence>
<name>A0ABX1RQL2_9PSEU</name>
<keyword evidence="3" id="KW-1185">Reference proteome</keyword>